<name>A0A160CAF1_9CAUD</name>
<evidence type="ECO:0000256" key="1">
    <source>
        <dbReference type="SAM" id="Phobius"/>
    </source>
</evidence>
<protein>
    <submittedName>
        <fullName evidence="2">Uncharacterized protein</fullName>
    </submittedName>
</protein>
<sequence length="103" mass="11476">MKVFTTVGFRTNHYYIVNDDGVIFASQKPFFDGDNFFKSVFQSPGVLVSMCNRGSLAPYNKEAKDFVDKVNGVKTKREMNKHVIAVIVCVAIAVGSIFMGVWS</sequence>
<proteinExistence type="predicted"/>
<reference evidence="2 3" key="1">
    <citation type="submission" date="2016-04" db="EMBL/GenBank/DDBJ databases">
        <title>Bacteriophages with potential to inactivate Salmonella Typhimurium: use of single phage suspensions and phage cocktails.</title>
        <authorList>
            <person name="Pereira C."/>
            <person name="Moreirinha C."/>
            <person name="Santos L."/>
            <person name="Lewicka M."/>
            <person name="Almeida P."/>
            <person name="Clemente C."/>
            <person name="Cunha A."/>
            <person name="Delgadillo I."/>
            <person name="Romalde J.L."/>
            <person name="Nunes M.L."/>
            <person name="Almeida A."/>
        </authorList>
    </citation>
    <scope>NUCLEOTIDE SEQUENCE [LARGE SCALE GENOMIC DNA]</scope>
</reference>
<dbReference type="EMBL" id="KX015771">
    <property type="protein sequence ID" value="ANA49800.1"/>
    <property type="molecule type" value="Genomic_DNA"/>
</dbReference>
<accession>A0A160CAF1</accession>
<dbReference type="Proteomes" id="UP000222339">
    <property type="component" value="Segment"/>
</dbReference>
<organism evidence="2 3">
    <name type="scientific">Salmonella phage phSE-5</name>
    <dbReference type="NCBI Taxonomy" id="1837219"/>
    <lineage>
        <taxon>Viruses</taxon>
        <taxon>Duplodnaviria</taxon>
        <taxon>Heunggongvirae</taxon>
        <taxon>Uroviricota</taxon>
        <taxon>Caudoviricetes</taxon>
        <taxon>Drexlerviridae</taxon>
        <taxon>Tempevirinae</taxon>
        <taxon>Tlsvirus</taxon>
        <taxon>Tlsvirus phSE2</taxon>
    </lineage>
</organism>
<feature type="transmembrane region" description="Helical" evidence="1">
    <location>
        <begin position="83"/>
        <end position="102"/>
    </location>
</feature>
<evidence type="ECO:0000313" key="3">
    <source>
        <dbReference type="Proteomes" id="UP000222339"/>
    </source>
</evidence>
<keyword evidence="1" id="KW-1133">Transmembrane helix</keyword>
<keyword evidence="1" id="KW-0472">Membrane</keyword>
<evidence type="ECO:0000313" key="2">
    <source>
        <dbReference type="EMBL" id="ANA49800.1"/>
    </source>
</evidence>
<keyword evidence="1" id="KW-0812">Transmembrane</keyword>